<dbReference type="Pfam" id="PF00496">
    <property type="entry name" value="SBP_bac_5"/>
    <property type="match status" value="1"/>
</dbReference>
<reference evidence="6" key="1">
    <citation type="journal article" date="2014" name="Front. Microbiol.">
        <title>High frequency of phylogenetically diverse reductive dehalogenase-homologous genes in deep subseafloor sedimentary metagenomes.</title>
        <authorList>
            <person name="Kawai M."/>
            <person name="Futagami T."/>
            <person name="Toyoda A."/>
            <person name="Takaki Y."/>
            <person name="Nishi S."/>
            <person name="Hori S."/>
            <person name="Arai W."/>
            <person name="Tsubouchi T."/>
            <person name="Morono Y."/>
            <person name="Uchiyama I."/>
            <person name="Ito T."/>
            <person name="Fujiyama A."/>
            <person name="Inagaki F."/>
            <person name="Takami H."/>
        </authorList>
    </citation>
    <scope>NUCLEOTIDE SEQUENCE</scope>
    <source>
        <strain evidence="6">Expedition CK06-06</strain>
    </source>
</reference>
<name>X0U4W5_9ZZZZ</name>
<keyword evidence="3" id="KW-0813">Transport</keyword>
<evidence type="ECO:0000256" key="3">
    <source>
        <dbReference type="ARBA" id="ARBA00022448"/>
    </source>
</evidence>
<gene>
    <name evidence="6" type="ORF">S01H1_39741</name>
</gene>
<evidence type="ECO:0000259" key="5">
    <source>
        <dbReference type="Pfam" id="PF00496"/>
    </source>
</evidence>
<feature type="non-terminal residue" evidence="6">
    <location>
        <position position="1"/>
    </location>
</feature>
<dbReference type="GO" id="GO:0015833">
    <property type="term" value="P:peptide transport"/>
    <property type="evidence" value="ECO:0007669"/>
    <property type="project" value="TreeGrafter"/>
</dbReference>
<evidence type="ECO:0000313" key="6">
    <source>
        <dbReference type="EMBL" id="GAG00809.1"/>
    </source>
</evidence>
<organism evidence="6">
    <name type="scientific">marine sediment metagenome</name>
    <dbReference type="NCBI Taxonomy" id="412755"/>
    <lineage>
        <taxon>unclassified sequences</taxon>
        <taxon>metagenomes</taxon>
        <taxon>ecological metagenomes</taxon>
    </lineage>
</organism>
<dbReference type="CDD" id="cd08504">
    <property type="entry name" value="PBP2_OppA"/>
    <property type="match status" value="1"/>
</dbReference>
<dbReference type="InterPro" id="IPR039424">
    <property type="entry name" value="SBP_5"/>
</dbReference>
<dbReference type="GO" id="GO:1904680">
    <property type="term" value="F:peptide transmembrane transporter activity"/>
    <property type="evidence" value="ECO:0007669"/>
    <property type="project" value="TreeGrafter"/>
</dbReference>
<dbReference type="InterPro" id="IPR000914">
    <property type="entry name" value="SBP_5_dom"/>
</dbReference>
<dbReference type="Gene3D" id="3.40.190.10">
    <property type="entry name" value="Periplasmic binding protein-like II"/>
    <property type="match status" value="1"/>
</dbReference>
<keyword evidence="4" id="KW-0732">Signal</keyword>
<sequence>NPDCYEADEVQIDEIYAVMIEEQSTALALYEGGELNALREVPLEDMDRLKADPVLSKELYIAPRLCTYYYGFNNEKFPFDNPLVRKAFASAIDRETLIATVTKGEQKPATTFSCPGIFGWVDPAEEIGHPFNVERARDFLAQAGYPGGKGFPAVTLMFNTSESHRKIAQVIQAMWQQVLEIKVNLSNQEWKVYLKTCVEDAPQIYRLGWCADYPDANNWLNQVFNSKSESNYANFSNPEFDKLVEEAARESDPAKRKDMYLKAERIL</sequence>
<accession>X0U4W5</accession>
<dbReference type="PANTHER" id="PTHR30290">
    <property type="entry name" value="PERIPLASMIC BINDING COMPONENT OF ABC TRANSPORTER"/>
    <property type="match status" value="1"/>
</dbReference>
<comment type="similarity">
    <text evidence="2">Belongs to the bacterial solute-binding protein 5 family.</text>
</comment>
<evidence type="ECO:0000256" key="2">
    <source>
        <dbReference type="ARBA" id="ARBA00005695"/>
    </source>
</evidence>
<dbReference type="EMBL" id="BARS01025113">
    <property type="protein sequence ID" value="GAG00809.1"/>
    <property type="molecule type" value="Genomic_DNA"/>
</dbReference>
<feature type="non-terminal residue" evidence="6">
    <location>
        <position position="267"/>
    </location>
</feature>
<dbReference type="Gene3D" id="3.10.105.10">
    <property type="entry name" value="Dipeptide-binding Protein, Domain 3"/>
    <property type="match status" value="1"/>
</dbReference>
<dbReference type="PANTHER" id="PTHR30290:SF10">
    <property type="entry name" value="PERIPLASMIC OLIGOPEPTIDE-BINDING PROTEIN-RELATED"/>
    <property type="match status" value="1"/>
</dbReference>
<dbReference type="SUPFAM" id="SSF53850">
    <property type="entry name" value="Periplasmic binding protein-like II"/>
    <property type="match status" value="1"/>
</dbReference>
<evidence type="ECO:0000256" key="1">
    <source>
        <dbReference type="ARBA" id="ARBA00004196"/>
    </source>
</evidence>
<comment type="subcellular location">
    <subcellularLocation>
        <location evidence="1">Cell envelope</location>
    </subcellularLocation>
</comment>
<proteinExistence type="inferred from homology"/>
<comment type="caution">
    <text evidence="6">The sequence shown here is derived from an EMBL/GenBank/DDBJ whole genome shotgun (WGS) entry which is preliminary data.</text>
</comment>
<dbReference type="AlphaFoldDB" id="X0U4W5"/>
<evidence type="ECO:0000256" key="4">
    <source>
        <dbReference type="ARBA" id="ARBA00022729"/>
    </source>
</evidence>
<protein>
    <recommendedName>
        <fullName evidence="5">Solute-binding protein family 5 domain-containing protein</fullName>
    </recommendedName>
</protein>
<feature type="domain" description="Solute-binding protein family 5" evidence="5">
    <location>
        <begin position="1"/>
        <end position="228"/>
    </location>
</feature>
<dbReference type="GO" id="GO:0030313">
    <property type="term" value="C:cell envelope"/>
    <property type="evidence" value="ECO:0007669"/>
    <property type="project" value="UniProtKB-SubCell"/>
</dbReference>